<sequence length="131" mass="14508">MHTHVTASIQTENYKTIIKSEFNELISDEAVSVGGGGTGFNPHELLAASLASCTCITLRMYAERKQWPIEKIDVQVSISKDKVLASTHFERSITVHGHLSDEQRDRLLEIANVCPIHKTLSNGIYINTSIS</sequence>
<organism evidence="1 2">
    <name type="scientific">Candidatus Defluviibacterium haderslevense</name>
    <dbReference type="NCBI Taxonomy" id="2981993"/>
    <lineage>
        <taxon>Bacteria</taxon>
        <taxon>Pseudomonadati</taxon>
        <taxon>Bacteroidota</taxon>
        <taxon>Saprospiria</taxon>
        <taxon>Saprospirales</taxon>
        <taxon>Saprospiraceae</taxon>
        <taxon>Candidatus Defluviibacterium</taxon>
    </lineage>
</organism>
<dbReference type="InterPro" id="IPR036102">
    <property type="entry name" value="OsmC/Ohrsf"/>
</dbReference>
<dbReference type="PANTHER" id="PTHR39624:SF2">
    <property type="entry name" value="OSMC-LIKE PROTEIN"/>
    <property type="match status" value="1"/>
</dbReference>
<comment type="caution">
    <text evidence="1">The sequence shown here is derived from an EMBL/GenBank/DDBJ whole genome shotgun (WGS) entry which is preliminary data.</text>
</comment>
<protein>
    <submittedName>
        <fullName evidence="1">OsmC family protein</fullName>
    </submittedName>
</protein>
<dbReference type="Gene3D" id="3.30.300.20">
    <property type="match status" value="1"/>
</dbReference>
<dbReference type="PANTHER" id="PTHR39624">
    <property type="entry name" value="PROTEIN INVOLVED IN RIMO-MEDIATED BETA-METHYLTHIOLATION OF RIBOSOMAL PROTEIN S12 YCAO"/>
    <property type="match status" value="1"/>
</dbReference>
<evidence type="ECO:0000313" key="2">
    <source>
        <dbReference type="Proteomes" id="UP000808349"/>
    </source>
</evidence>
<dbReference type="InterPro" id="IPR003718">
    <property type="entry name" value="OsmC/Ohr_fam"/>
</dbReference>
<dbReference type="SUPFAM" id="SSF82784">
    <property type="entry name" value="OsmC-like"/>
    <property type="match status" value="1"/>
</dbReference>
<reference evidence="1 2" key="1">
    <citation type="submission" date="2020-10" db="EMBL/GenBank/DDBJ databases">
        <title>Connecting structure to function with the recovery of over 1000 high-quality activated sludge metagenome-assembled genomes encoding full-length rRNA genes using long-read sequencing.</title>
        <authorList>
            <person name="Singleton C.M."/>
            <person name="Petriglieri F."/>
            <person name="Kristensen J.M."/>
            <person name="Kirkegaard R.H."/>
            <person name="Michaelsen T.Y."/>
            <person name="Andersen M.H."/>
            <person name="Karst S.M."/>
            <person name="Dueholm M.S."/>
            <person name="Nielsen P.H."/>
            <person name="Albertsen M."/>
        </authorList>
    </citation>
    <scope>NUCLEOTIDE SEQUENCE [LARGE SCALE GENOMIC DNA]</scope>
    <source>
        <strain evidence="1">Ribe_18-Q3-R11-54_BAT3C.373</strain>
    </source>
</reference>
<evidence type="ECO:0000313" key="1">
    <source>
        <dbReference type="EMBL" id="MBK9717041.1"/>
    </source>
</evidence>
<accession>A0A9D7XDY6</accession>
<dbReference type="InterPro" id="IPR015946">
    <property type="entry name" value="KH_dom-like_a/b"/>
</dbReference>
<dbReference type="Pfam" id="PF02566">
    <property type="entry name" value="OsmC"/>
    <property type="match status" value="1"/>
</dbReference>
<name>A0A9D7XDY6_9BACT</name>
<proteinExistence type="predicted"/>
<dbReference type="AlphaFoldDB" id="A0A9D7XDY6"/>
<gene>
    <name evidence="1" type="ORF">IPO85_05930</name>
</gene>
<dbReference type="EMBL" id="JADKFW010000004">
    <property type="protein sequence ID" value="MBK9717041.1"/>
    <property type="molecule type" value="Genomic_DNA"/>
</dbReference>
<dbReference type="Proteomes" id="UP000808349">
    <property type="component" value="Unassembled WGS sequence"/>
</dbReference>